<evidence type="ECO:0008006" key="6">
    <source>
        <dbReference type="Google" id="ProtNLM"/>
    </source>
</evidence>
<evidence type="ECO:0000313" key="5">
    <source>
        <dbReference type="Proteomes" id="UP000297014"/>
    </source>
</evidence>
<dbReference type="PIRSF" id="PIRSF012509">
    <property type="entry name" value="CamS"/>
    <property type="match status" value="1"/>
</dbReference>
<dbReference type="Proteomes" id="UP000297014">
    <property type="component" value="Unassembled WGS sequence"/>
</dbReference>
<dbReference type="CDD" id="cd13440">
    <property type="entry name" value="CamS_repeat_2"/>
    <property type="match status" value="1"/>
</dbReference>
<dbReference type="EMBL" id="ALPT02000071">
    <property type="protein sequence ID" value="KGA96252.1"/>
    <property type="molecule type" value="Genomic_DNA"/>
</dbReference>
<evidence type="ECO:0000256" key="1">
    <source>
        <dbReference type="SAM" id="SignalP"/>
    </source>
</evidence>
<dbReference type="AlphaFoldDB" id="A0A094YS20"/>
<dbReference type="STRING" id="1218173.BALCAV_0217400"/>
<feature type="chain" id="PRO_5036290861" description="CamS family sex pheromone protein" evidence="1">
    <location>
        <begin position="24"/>
        <end position="393"/>
    </location>
</feature>
<gene>
    <name evidence="3" type="ORF">AJ85_09635</name>
    <name evidence="2" type="ORF">BALCAV_0217400</name>
</gene>
<comment type="caution">
    <text evidence="2">The sequence shown here is derived from an EMBL/GenBank/DDBJ whole genome shotgun (WGS) entry which is preliminary data.</text>
</comment>
<dbReference type="Gene3D" id="3.10.570.10">
    <property type="entry name" value="sex pheromone staph- cam373 precursor domain"/>
    <property type="match status" value="1"/>
</dbReference>
<dbReference type="Pfam" id="PF07537">
    <property type="entry name" value="CamS"/>
    <property type="match status" value="1"/>
</dbReference>
<keyword evidence="4" id="KW-1185">Reference proteome</keyword>
<evidence type="ECO:0000313" key="2">
    <source>
        <dbReference type="EMBL" id="KGA96252.1"/>
    </source>
</evidence>
<keyword evidence="1" id="KW-0732">Signal</keyword>
<dbReference type="eggNOG" id="COG4851">
    <property type="taxonomic scope" value="Bacteria"/>
</dbReference>
<reference evidence="3 5" key="2">
    <citation type="submission" date="2014-01" db="EMBL/GenBank/DDBJ databases">
        <title>Draft genome sequencing of Bacillus alcalophilus CGMCC 1.3604.</title>
        <authorList>
            <person name="Yang J."/>
            <person name="Diao L."/>
            <person name="Yang S."/>
        </authorList>
    </citation>
    <scope>NUCLEOTIDE SEQUENCE [LARGE SCALE GENOMIC DNA]</scope>
    <source>
        <strain evidence="3 5">CGMCC 1.3604</strain>
    </source>
</reference>
<dbReference type="PROSITE" id="PS51257">
    <property type="entry name" value="PROKAR_LIPOPROTEIN"/>
    <property type="match status" value="1"/>
</dbReference>
<dbReference type="CDD" id="cd13441">
    <property type="entry name" value="CamS_repeat_1"/>
    <property type="match status" value="1"/>
</dbReference>
<reference evidence="2 4" key="1">
    <citation type="journal article" date="2014" name="Genome Announc.">
        <title>Draft Genome Sequence of Bacillus alcalophilus AV1934, a Classic Alkaliphile Isolated from Human Feces in 1934.</title>
        <authorList>
            <person name="Attie O."/>
            <person name="Jayaprakash A."/>
            <person name="Shah H."/>
            <person name="Paulsen I.T."/>
            <person name="Morino M."/>
            <person name="Takahashi Y."/>
            <person name="Narumi I."/>
            <person name="Sachidanandam R."/>
            <person name="Satoh K."/>
            <person name="Ito M."/>
            <person name="Krulwich T.A."/>
        </authorList>
    </citation>
    <scope>NUCLEOTIDE SEQUENCE [LARGE SCALE GENOMIC DNA]</scope>
    <source>
        <strain evidence="2 4">AV1934</strain>
    </source>
</reference>
<evidence type="ECO:0000313" key="4">
    <source>
        <dbReference type="Proteomes" id="UP000002754"/>
    </source>
</evidence>
<dbReference type="RefSeq" id="WP_003324155.1">
    <property type="nucleotide sequence ID" value="NZ_ALPT02000071.1"/>
</dbReference>
<accession>A0A094YS20</accession>
<protein>
    <recommendedName>
        <fullName evidence="6">CamS family sex pheromone protein</fullName>
    </recommendedName>
</protein>
<dbReference type="InterPro" id="IPR011426">
    <property type="entry name" value="CamS"/>
</dbReference>
<organism evidence="2 4">
    <name type="scientific">Alkalihalobacillus alcalophilus ATCC 27647 = CGMCC 1.3604</name>
    <dbReference type="NCBI Taxonomy" id="1218173"/>
    <lineage>
        <taxon>Bacteria</taxon>
        <taxon>Bacillati</taxon>
        <taxon>Bacillota</taxon>
        <taxon>Bacilli</taxon>
        <taxon>Bacillales</taxon>
        <taxon>Bacillaceae</taxon>
        <taxon>Alkalihalobacillus</taxon>
    </lineage>
</organism>
<evidence type="ECO:0000313" key="3">
    <source>
        <dbReference type="EMBL" id="THG90632.1"/>
    </source>
</evidence>
<dbReference type="Proteomes" id="UP000002754">
    <property type="component" value="Unassembled WGS sequence"/>
</dbReference>
<sequence length="393" mass="44947">MKKCLLLLSAMILVLSGCIPILQQPNDDISIEDEPATEDQDVAVIPHISNSEDYYRSILYDGVYPHGETRGLGTSLVSNRLDLDQFEIGLTRVAQEYFDNERYFFREGQFLSSAEVNSWIRRYDEDNNPSGLNPALFGDEDTDMREREEGSPRYLSHLIEHNYLVEKENGNYEVGGIVIGLSLNSVYNFNVDTDSGRYFYSVELEDDNILEEGQKIAEEVVNRIRSNNREEGAFQNIPIVVALFQEQPRQAAVPGNYIARSVAEPNEGLSRWQDINEQYYLFPSTEANRDVRGDADQFNLFKDDIQGFFETYVGVVGRGFYNNDQLQELTVEISLQYQGKTEIVALSQFVANRIKQRYQDTLKVNVYINSVGGKQEAQVIRNPNEEPLIHINQ</sequence>
<feature type="signal peptide" evidence="1">
    <location>
        <begin position="1"/>
        <end position="23"/>
    </location>
</feature>
<name>A0A094YS20_ALKAL</name>
<proteinExistence type="predicted"/>
<dbReference type="EMBL" id="JALP01000128">
    <property type="protein sequence ID" value="THG90632.1"/>
    <property type="molecule type" value="Genomic_DNA"/>
</dbReference>